<feature type="compositionally biased region" description="Basic residues" evidence="1">
    <location>
        <begin position="281"/>
        <end position="292"/>
    </location>
</feature>
<dbReference type="EMBL" id="OA882951">
    <property type="protein sequence ID" value="CAD7277464.1"/>
    <property type="molecule type" value="Genomic_DNA"/>
</dbReference>
<dbReference type="PANTHER" id="PTHR22619">
    <property type="entry name" value="ZINC FINGER SWIM DOMAIN CONTAINING PROTEIN 4, 5, 6"/>
    <property type="match status" value="1"/>
</dbReference>
<feature type="compositionally biased region" description="Gly residues" evidence="1">
    <location>
        <begin position="465"/>
        <end position="474"/>
    </location>
</feature>
<feature type="region of interest" description="Disordered" evidence="1">
    <location>
        <begin position="178"/>
        <end position="302"/>
    </location>
</feature>
<dbReference type="Proteomes" id="UP000678499">
    <property type="component" value="Unassembled WGS sequence"/>
</dbReference>
<gene>
    <name evidence="2" type="ORF">NMOB1V02_LOCUS5197</name>
</gene>
<sequence>MDRDQLQKLVQYLIAEHHTEVLPTAQKLADEILRHESEINRIQGAPDPTAGSSAEAEHSWHLDEEQVCEQVRSYLSQGSYYSANRQLQAMFSKVREMLRARDSNGARMLTLITEQFLDDPRLLLWKSQGTSMTDKFRLLWDQLGTLWVCVVLNPKCETQEKQMWRKLLDRWARVQVCPLEDPDHRPPPASQSGSQQNGGGNGAPGASGAASQRPPQLRLSSFGLRVSDTSDAEEDEDDEEEERDGSGSNNSASSDEEEHEERLSYLRGKRKTRQTTAEERKRKRRRRVRRRGHGSDGTLTKHVPRTVFHRALDAVRLDWGDAHLRSILSSTSMDDSPATRDSEGASSSNWYNIHGQPIWSSEDVPTAAARVDALRAHGYTREALRLAVAVVRSMKSQGTSMTDKFRLLWDQLGTLWVCVVLNPKCETQEKQMWRKLLDRWARVQVCPLEDPDHRPPPASQSGSQQNGGGNGAPGASGAASQRPPQLRLSSFGLRVSDTSDAEEDEDDEEEERDGSGSNNSASSDEEEHEERLSYLRGKRKTRQTTAEERKRKRRRRVRRRGHGSDGTLTKHVPRTVFHRALDAVRLDWGDAHLRSILSSTSMDDSPATRDSEGASSSNWYNIHGQPIWSSEDVPTAAARVDALRAHGYTREALRLAVAVVRSMKAKQAANAKKWARIHHHSDSRRRDSSHSSHRYSSSSSSSSTNSSSHCYPRNYSCSRRQHHQAAAAADGWHGSYPFSNALPPSLSMLGHVGGYAPPGYPSGTAPSSASSPSSRGYGYGPHDFAPSNGVGTGYRTSGNDFYRQCYQQFYGQFQEEGWIGHPMDPIGCYKLCDRLRSQHGLLVRARCTKRGPPPPLESPRNPCPLLLLL</sequence>
<feature type="compositionally biased region" description="Acidic residues" evidence="1">
    <location>
        <begin position="230"/>
        <end position="243"/>
    </location>
</feature>
<feature type="compositionally biased region" description="Low complexity" evidence="1">
    <location>
        <begin position="694"/>
        <end position="709"/>
    </location>
</feature>
<dbReference type="AlphaFoldDB" id="A0A7R9GCF9"/>
<dbReference type="OrthoDB" id="10013584at2759"/>
<organism evidence="2">
    <name type="scientific">Notodromas monacha</name>
    <dbReference type="NCBI Taxonomy" id="399045"/>
    <lineage>
        <taxon>Eukaryota</taxon>
        <taxon>Metazoa</taxon>
        <taxon>Ecdysozoa</taxon>
        <taxon>Arthropoda</taxon>
        <taxon>Crustacea</taxon>
        <taxon>Oligostraca</taxon>
        <taxon>Ostracoda</taxon>
        <taxon>Podocopa</taxon>
        <taxon>Podocopida</taxon>
        <taxon>Cypridocopina</taxon>
        <taxon>Cypridoidea</taxon>
        <taxon>Cyprididae</taxon>
        <taxon>Notodromas</taxon>
    </lineage>
</organism>
<dbReference type="GO" id="GO:0031462">
    <property type="term" value="C:Cul2-RING ubiquitin ligase complex"/>
    <property type="evidence" value="ECO:0007669"/>
    <property type="project" value="TreeGrafter"/>
</dbReference>
<feature type="region of interest" description="Disordered" evidence="1">
    <location>
        <begin position="669"/>
        <end position="712"/>
    </location>
</feature>
<proteinExistence type="predicted"/>
<feature type="compositionally biased region" description="Acidic residues" evidence="1">
    <location>
        <begin position="499"/>
        <end position="512"/>
    </location>
</feature>
<feature type="compositionally biased region" description="Gly residues" evidence="1">
    <location>
        <begin position="196"/>
        <end position="205"/>
    </location>
</feature>
<evidence type="ECO:0000313" key="2">
    <source>
        <dbReference type="EMBL" id="CAD7277464.1"/>
    </source>
</evidence>
<evidence type="ECO:0000313" key="3">
    <source>
        <dbReference type="Proteomes" id="UP000678499"/>
    </source>
</evidence>
<dbReference type="PANTHER" id="PTHR22619:SF0">
    <property type="entry name" value="ZINC FINGER SWIM DOMAIN-CONTAINING PROTEIN 6-LIKE PROTEIN"/>
    <property type="match status" value="1"/>
</dbReference>
<reference evidence="2" key="1">
    <citation type="submission" date="2020-11" db="EMBL/GenBank/DDBJ databases">
        <authorList>
            <person name="Tran Van P."/>
        </authorList>
    </citation>
    <scope>NUCLEOTIDE SEQUENCE</scope>
</reference>
<evidence type="ECO:0000256" key="1">
    <source>
        <dbReference type="SAM" id="MobiDB-lite"/>
    </source>
</evidence>
<feature type="compositionally biased region" description="Basic residues" evidence="1">
    <location>
        <begin position="550"/>
        <end position="561"/>
    </location>
</feature>
<accession>A0A7R9GCF9</accession>
<name>A0A7R9GCF9_9CRUS</name>
<dbReference type="EMBL" id="CAJPEX010000914">
    <property type="protein sequence ID" value="CAG0917616.1"/>
    <property type="molecule type" value="Genomic_DNA"/>
</dbReference>
<feature type="compositionally biased region" description="Basic residues" evidence="1">
    <location>
        <begin position="673"/>
        <end position="683"/>
    </location>
</feature>
<feature type="region of interest" description="Disordered" evidence="1">
    <location>
        <begin position="447"/>
        <end position="571"/>
    </location>
</feature>
<keyword evidence="3" id="KW-1185">Reference proteome</keyword>
<protein>
    <submittedName>
        <fullName evidence="2">Uncharacterized protein</fullName>
    </submittedName>
</protein>